<dbReference type="Proteomes" id="UP000602510">
    <property type="component" value="Unassembled WGS sequence"/>
</dbReference>
<gene>
    <name evidence="2" type="ORF">GN244_ATG02559</name>
</gene>
<feature type="region of interest" description="Disordered" evidence="1">
    <location>
        <begin position="61"/>
        <end position="97"/>
    </location>
</feature>
<name>A0A833TKZ9_PHYIN</name>
<feature type="compositionally biased region" description="Polar residues" evidence="1">
    <location>
        <begin position="61"/>
        <end position="70"/>
    </location>
</feature>
<keyword evidence="3" id="KW-1185">Reference proteome</keyword>
<protein>
    <submittedName>
        <fullName evidence="2">Uncharacterized protein</fullName>
    </submittedName>
</protein>
<evidence type="ECO:0000256" key="1">
    <source>
        <dbReference type="SAM" id="MobiDB-lite"/>
    </source>
</evidence>
<dbReference type="EMBL" id="WSZM01000055">
    <property type="protein sequence ID" value="KAF4045175.1"/>
    <property type="molecule type" value="Genomic_DNA"/>
</dbReference>
<comment type="caution">
    <text evidence="2">The sequence shown here is derived from an EMBL/GenBank/DDBJ whole genome shotgun (WGS) entry which is preliminary data.</text>
</comment>
<evidence type="ECO:0000313" key="3">
    <source>
        <dbReference type="Proteomes" id="UP000602510"/>
    </source>
</evidence>
<organism evidence="2 3">
    <name type="scientific">Phytophthora infestans</name>
    <name type="common">Potato late blight agent</name>
    <name type="synonym">Botrytis infestans</name>
    <dbReference type="NCBI Taxonomy" id="4787"/>
    <lineage>
        <taxon>Eukaryota</taxon>
        <taxon>Sar</taxon>
        <taxon>Stramenopiles</taxon>
        <taxon>Oomycota</taxon>
        <taxon>Peronosporomycetes</taxon>
        <taxon>Peronosporales</taxon>
        <taxon>Peronosporaceae</taxon>
        <taxon>Phytophthora</taxon>
    </lineage>
</organism>
<accession>A0A833TKZ9</accession>
<evidence type="ECO:0000313" key="2">
    <source>
        <dbReference type="EMBL" id="KAF4045175.1"/>
    </source>
</evidence>
<sequence length="120" mass="12619">MGGCLWFLCSSNPALPDSIMSATPPRSPRLHNRAHSSPNQLRSRTPTPLNTILTPQQSLGARASLSQATVEDSVPKQPRRSALPVAPTATRGGTRPVVTEVPLGSKRVATAASTGALQQM</sequence>
<proteinExistence type="predicted"/>
<feature type="region of interest" description="Disordered" evidence="1">
    <location>
        <begin position="12"/>
        <end position="49"/>
    </location>
</feature>
<reference evidence="2" key="1">
    <citation type="submission" date="2020-04" db="EMBL/GenBank/DDBJ databases">
        <title>Hybrid Assembly of Korean Phytophthora infestans isolates.</title>
        <authorList>
            <person name="Prokchorchik M."/>
            <person name="Lee Y."/>
            <person name="Seo J."/>
            <person name="Cho J.-H."/>
            <person name="Park Y.-E."/>
            <person name="Jang D.-C."/>
            <person name="Im J.-S."/>
            <person name="Choi J.-G."/>
            <person name="Park H.-J."/>
            <person name="Lee G.-B."/>
            <person name="Lee Y.-G."/>
            <person name="Hong S.-Y."/>
            <person name="Cho K."/>
            <person name="Sohn K.H."/>
        </authorList>
    </citation>
    <scope>NUCLEOTIDE SEQUENCE</scope>
    <source>
        <strain evidence="2">KR_1_A1</strain>
    </source>
</reference>
<dbReference type="AlphaFoldDB" id="A0A833TKZ9"/>
<feature type="compositionally biased region" description="Polar residues" evidence="1">
    <location>
        <begin position="35"/>
        <end position="49"/>
    </location>
</feature>